<gene>
    <name evidence="1" type="ORF">S01H4_52617</name>
</gene>
<accession>X1CZQ4</accession>
<protein>
    <submittedName>
        <fullName evidence="1">Uncharacterized protein</fullName>
    </submittedName>
</protein>
<name>X1CZQ4_9ZZZZ</name>
<evidence type="ECO:0000313" key="1">
    <source>
        <dbReference type="EMBL" id="GAH14016.1"/>
    </source>
</evidence>
<comment type="caution">
    <text evidence="1">The sequence shown here is derived from an EMBL/GenBank/DDBJ whole genome shotgun (WGS) entry which is preliminary data.</text>
</comment>
<dbReference type="EMBL" id="BART01030087">
    <property type="protein sequence ID" value="GAH14016.1"/>
    <property type="molecule type" value="Genomic_DNA"/>
</dbReference>
<feature type="non-terminal residue" evidence="1">
    <location>
        <position position="31"/>
    </location>
</feature>
<sequence length="31" mass="3289">MVLGAGVTIEELHDAFRESPDSGLKALSNQC</sequence>
<dbReference type="AlphaFoldDB" id="X1CZQ4"/>
<organism evidence="1">
    <name type="scientific">marine sediment metagenome</name>
    <dbReference type="NCBI Taxonomy" id="412755"/>
    <lineage>
        <taxon>unclassified sequences</taxon>
        <taxon>metagenomes</taxon>
        <taxon>ecological metagenomes</taxon>
    </lineage>
</organism>
<reference evidence="1" key="1">
    <citation type="journal article" date="2014" name="Front. Microbiol.">
        <title>High frequency of phylogenetically diverse reductive dehalogenase-homologous genes in deep subseafloor sedimentary metagenomes.</title>
        <authorList>
            <person name="Kawai M."/>
            <person name="Futagami T."/>
            <person name="Toyoda A."/>
            <person name="Takaki Y."/>
            <person name="Nishi S."/>
            <person name="Hori S."/>
            <person name="Arai W."/>
            <person name="Tsubouchi T."/>
            <person name="Morono Y."/>
            <person name="Uchiyama I."/>
            <person name="Ito T."/>
            <person name="Fujiyama A."/>
            <person name="Inagaki F."/>
            <person name="Takami H."/>
        </authorList>
    </citation>
    <scope>NUCLEOTIDE SEQUENCE</scope>
    <source>
        <strain evidence="1">Expedition CK06-06</strain>
    </source>
</reference>
<proteinExistence type="predicted"/>